<gene>
    <name evidence="2" type="ORF">DAI18_11040</name>
</gene>
<evidence type="ECO:0000313" key="2">
    <source>
        <dbReference type="EMBL" id="AVY94517.1"/>
    </source>
</evidence>
<proteinExistence type="predicted"/>
<organism evidence="2 3">
    <name type="scientific">Microvirgula aerodenitrificans</name>
    <dbReference type="NCBI Taxonomy" id="57480"/>
    <lineage>
        <taxon>Bacteria</taxon>
        <taxon>Pseudomonadati</taxon>
        <taxon>Pseudomonadota</taxon>
        <taxon>Betaproteobacteria</taxon>
        <taxon>Neisseriales</taxon>
        <taxon>Aquaspirillaceae</taxon>
        <taxon>Microvirgula</taxon>
    </lineage>
</organism>
<feature type="region of interest" description="Disordered" evidence="1">
    <location>
        <begin position="67"/>
        <end position="94"/>
    </location>
</feature>
<keyword evidence="3" id="KW-1185">Reference proteome</keyword>
<dbReference type="STRING" id="1122240.GCA_000620105_00239"/>
<evidence type="ECO:0000256" key="1">
    <source>
        <dbReference type="SAM" id="MobiDB-lite"/>
    </source>
</evidence>
<evidence type="ECO:0000313" key="3">
    <source>
        <dbReference type="Proteomes" id="UP000244173"/>
    </source>
</evidence>
<sequence length="94" mass="10607">MRRLVSVLTFHRHGALFFWGRPMRPDFQILADGKDTTATFRDRLISLRITDKAGLESDEVEVTLDDRDGAIDCRPQQADPRVPGLKPPSTASTR</sequence>
<dbReference type="EMBL" id="CP028519">
    <property type="protein sequence ID" value="AVY94517.1"/>
    <property type="molecule type" value="Genomic_DNA"/>
</dbReference>
<dbReference type="KEGG" id="maer:DAI18_11040"/>
<reference evidence="2 3" key="1">
    <citation type="submission" date="2018-04" db="EMBL/GenBank/DDBJ databases">
        <title>Denitrifier Microvirgula.</title>
        <authorList>
            <person name="Anderson E."/>
            <person name="Jang J."/>
            <person name="Ishii S."/>
        </authorList>
    </citation>
    <scope>NUCLEOTIDE SEQUENCE [LARGE SCALE GENOMIC DNA]</scope>
    <source>
        <strain evidence="2 3">BE2.4</strain>
    </source>
</reference>
<dbReference type="Proteomes" id="UP000244173">
    <property type="component" value="Chromosome"/>
</dbReference>
<name>A0A2S0PB63_9NEIS</name>
<protein>
    <submittedName>
        <fullName evidence="2">Uncharacterized protein</fullName>
    </submittedName>
</protein>
<dbReference type="AlphaFoldDB" id="A0A2S0PB63"/>
<accession>A0A2S0PB63</accession>